<proteinExistence type="predicted"/>
<dbReference type="FunFam" id="1.10.8.430:FF:000002">
    <property type="entry name" value="Disease resistance protein (TIR-NBS-LRR class)"/>
    <property type="match status" value="1"/>
</dbReference>
<dbReference type="SUPFAM" id="SSF52058">
    <property type="entry name" value="L domain-like"/>
    <property type="match status" value="1"/>
</dbReference>
<evidence type="ECO:0000313" key="10">
    <source>
        <dbReference type="EMBL" id="KAL1199598.1"/>
    </source>
</evidence>
<evidence type="ECO:0000256" key="7">
    <source>
        <dbReference type="ARBA" id="ARBA00047304"/>
    </source>
</evidence>
<dbReference type="EC" id="3.2.2.6" evidence="1"/>
<dbReference type="GO" id="GO:0061809">
    <property type="term" value="F:NAD+ nucleosidase activity, cyclic ADP-ribose generating"/>
    <property type="evidence" value="ECO:0007669"/>
    <property type="project" value="UniProtKB-EC"/>
</dbReference>
<accession>A0ABD0ZYZ9</accession>
<dbReference type="InterPro" id="IPR045344">
    <property type="entry name" value="C-JID"/>
</dbReference>
<dbReference type="Proteomes" id="UP001558713">
    <property type="component" value="Unassembled WGS sequence"/>
</dbReference>
<evidence type="ECO:0000256" key="6">
    <source>
        <dbReference type="ARBA" id="ARBA00023027"/>
    </source>
</evidence>
<dbReference type="Pfam" id="PF20160">
    <property type="entry name" value="C-JID"/>
    <property type="match status" value="1"/>
</dbReference>
<comment type="catalytic activity">
    <reaction evidence="7">
        <text>NAD(+) + H2O = ADP-D-ribose + nicotinamide + H(+)</text>
        <dbReference type="Rhea" id="RHEA:16301"/>
        <dbReference type="ChEBI" id="CHEBI:15377"/>
        <dbReference type="ChEBI" id="CHEBI:15378"/>
        <dbReference type="ChEBI" id="CHEBI:17154"/>
        <dbReference type="ChEBI" id="CHEBI:57540"/>
        <dbReference type="ChEBI" id="CHEBI:57967"/>
        <dbReference type="EC" id="3.2.2.6"/>
    </reaction>
    <physiologicalReaction direction="left-to-right" evidence="7">
        <dbReference type="Rhea" id="RHEA:16302"/>
    </physiologicalReaction>
</comment>
<dbReference type="Pfam" id="PF00931">
    <property type="entry name" value="NB-ARC"/>
    <property type="match status" value="1"/>
</dbReference>
<dbReference type="InterPro" id="IPR035897">
    <property type="entry name" value="Toll_tir_struct_dom_sf"/>
</dbReference>
<dbReference type="Pfam" id="PF01582">
    <property type="entry name" value="TIR"/>
    <property type="match status" value="1"/>
</dbReference>
<dbReference type="InterPro" id="IPR032675">
    <property type="entry name" value="LRR_dom_sf"/>
</dbReference>
<dbReference type="InterPro" id="IPR044974">
    <property type="entry name" value="Disease_R_plants"/>
</dbReference>
<comment type="caution">
    <text evidence="10">The sequence shown here is derived from an EMBL/GenBank/DDBJ whole genome shotgun (WGS) entry which is preliminary data.</text>
</comment>
<reference evidence="10 11" key="1">
    <citation type="submission" date="2024-04" db="EMBL/GenBank/DDBJ databases">
        <title>Genome assembly C_amara_ONT_v2.</title>
        <authorList>
            <person name="Yant L."/>
            <person name="Moore C."/>
            <person name="Slenker M."/>
        </authorList>
    </citation>
    <scope>NUCLEOTIDE SEQUENCE [LARGE SCALE GENOMIC DNA]</scope>
    <source>
        <tissue evidence="10">Leaf</tissue>
    </source>
</reference>
<keyword evidence="2" id="KW-0433">Leucine-rich repeat</keyword>
<dbReference type="InterPro" id="IPR002182">
    <property type="entry name" value="NB-ARC"/>
</dbReference>
<dbReference type="PANTHER" id="PTHR11017">
    <property type="entry name" value="LEUCINE-RICH REPEAT-CONTAINING PROTEIN"/>
    <property type="match status" value="1"/>
</dbReference>
<organism evidence="10 11">
    <name type="scientific">Cardamine amara subsp. amara</name>
    <dbReference type="NCBI Taxonomy" id="228776"/>
    <lineage>
        <taxon>Eukaryota</taxon>
        <taxon>Viridiplantae</taxon>
        <taxon>Streptophyta</taxon>
        <taxon>Embryophyta</taxon>
        <taxon>Tracheophyta</taxon>
        <taxon>Spermatophyta</taxon>
        <taxon>Magnoliopsida</taxon>
        <taxon>eudicotyledons</taxon>
        <taxon>Gunneridae</taxon>
        <taxon>Pentapetalae</taxon>
        <taxon>rosids</taxon>
        <taxon>malvids</taxon>
        <taxon>Brassicales</taxon>
        <taxon>Brassicaceae</taxon>
        <taxon>Cardamineae</taxon>
        <taxon>Cardamine</taxon>
    </lineage>
</organism>
<feature type="compositionally biased region" description="Acidic residues" evidence="8">
    <location>
        <begin position="1150"/>
        <end position="1164"/>
    </location>
</feature>
<dbReference type="PRINTS" id="PR00364">
    <property type="entry name" value="DISEASERSIST"/>
</dbReference>
<dbReference type="Gene3D" id="3.80.10.10">
    <property type="entry name" value="Ribonuclease Inhibitor"/>
    <property type="match status" value="2"/>
</dbReference>
<evidence type="ECO:0000256" key="3">
    <source>
        <dbReference type="ARBA" id="ARBA00022737"/>
    </source>
</evidence>
<sequence>MASSSSVIIASPSSVIMASPTSTSINRKYDVFPSFHGRDVRKGFLSHILKEFKSKGITPFIDNEIKRGESIGPELKLAIRESRVAIVLLSSNYASSSWCLDELEEIMKCKEKYQQTVLTIFYEVDPSDVRKQTGEFGKAFDETCNGKPEDVKEAWRQALKDVASIAGYHSRNWDTEAALIEKIASDVSGVLGITPSRDFDDFVGMESRITEIKSLLSLQSDEVKMIGIWGPAGIGKTSIARVLYNQLYPDFPFSTFIEDIKRSYARPCYNDYQLKLCLQKQFLSQIVNQQDIEVCHLGVAQEKLRDKKVLVVLDEVDHLLQLNAMADKPEWFGPGSIIIITSEDRKLFNAHGINYIYKMKFPSSKEALEIFCLNAFGQKFPNDGFERLAWEVTGLAGELPLGLRVMGLYLKGMSMGEWRDAIPRLRSSLDGEIESTLRFSYDVLSDKDKALFLYIACFFVGLEIDRFKRCLANSGLDVDHGLTNLAQKSLISTKYGLLEMHPLLLKMGREIVYKESIDKPEKRKFLMDTTEICDLLDTNTGSKTVIGITLDHFREEIDITKNAFQGMNNLQFLSVNSKRYSGSFCLPEGLNCLPNKLRLIDWPNCPMRFWPSEFSGKFLVEIYMPRSKLEKLWEGIKPLQCLKRMDLSFSFDLKVIPDLSKATNLVELELSGCKELVTLLSIENLHKLPVLDMRNCRKLVVFPTNIKLDSLSKICLQGCTLLKTFPDISTNVKELDLRDTAIEEVPSSISSWSSLERLDMSGCRNLKKFPNVPDSIVKLKLSKTGIEEIPPRIENLFRLCKLFMYESKKLKIISPNISKLQKLKFLGLSIWFSEKNGNFSRAAVVEPYDYAVAGYDYEEIEEDAHDDDVEDNYAGVFDAVIKYLGPDLIFNWKLQSDLKVDYILPICLPEKALTSQLSISFSGYGLKTIPDCIRHLSGLIKLDIRACRNLEALPQLPGSLLSLDAANCKSLRRIECSFQNPEICLNFAGCVNLNQEARELIQTSSCKYAILPGVQVPEFFTHQSTSSSLTINFSPRPLLSFFKFKACILPSKGNNLLGVSWRVRSKQNGIILGYGEKTFNISYRLRDTEHLYIFEDYLFLKQVCPEAKEATLISELVFEFIVHDIYLKLKGCGVQLLEVPHSTLDGKQTDDEETEVGEESVSDGDPEKRSRKRMRLSFVRYYLLT</sequence>
<dbReference type="GO" id="GO:0006952">
    <property type="term" value="P:defense response"/>
    <property type="evidence" value="ECO:0007669"/>
    <property type="project" value="UniProtKB-KW"/>
</dbReference>
<dbReference type="SMART" id="SM00255">
    <property type="entry name" value="TIR"/>
    <property type="match status" value="1"/>
</dbReference>
<dbReference type="Gene3D" id="3.40.50.10140">
    <property type="entry name" value="Toll/interleukin-1 receptor homology (TIR) domain"/>
    <property type="match status" value="1"/>
</dbReference>
<evidence type="ECO:0000256" key="5">
    <source>
        <dbReference type="ARBA" id="ARBA00022821"/>
    </source>
</evidence>
<dbReference type="Pfam" id="PF23282">
    <property type="entry name" value="WHD_ROQ1"/>
    <property type="match status" value="1"/>
</dbReference>
<dbReference type="InterPro" id="IPR036390">
    <property type="entry name" value="WH_DNA-bd_sf"/>
</dbReference>
<dbReference type="Pfam" id="PF07725">
    <property type="entry name" value="LRR_3"/>
    <property type="match status" value="1"/>
</dbReference>
<dbReference type="SUPFAM" id="SSF52540">
    <property type="entry name" value="P-loop containing nucleoside triphosphate hydrolases"/>
    <property type="match status" value="1"/>
</dbReference>
<keyword evidence="11" id="KW-1185">Reference proteome</keyword>
<dbReference type="InterPro" id="IPR011713">
    <property type="entry name" value="Leu-rich_rpt_3"/>
</dbReference>
<evidence type="ECO:0000256" key="4">
    <source>
        <dbReference type="ARBA" id="ARBA00022801"/>
    </source>
</evidence>
<dbReference type="InterPro" id="IPR058192">
    <property type="entry name" value="WHD_ROQ1-like"/>
</dbReference>
<dbReference type="InterPro" id="IPR000157">
    <property type="entry name" value="TIR_dom"/>
</dbReference>
<evidence type="ECO:0000256" key="1">
    <source>
        <dbReference type="ARBA" id="ARBA00011982"/>
    </source>
</evidence>
<dbReference type="InterPro" id="IPR027417">
    <property type="entry name" value="P-loop_NTPase"/>
</dbReference>
<keyword evidence="3" id="KW-0677">Repeat</keyword>
<dbReference type="FunFam" id="3.40.50.10140:FF:000007">
    <property type="entry name" value="Disease resistance protein (TIR-NBS-LRR class)"/>
    <property type="match status" value="1"/>
</dbReference>
<name>A0ABD0ZYZ9_CARAN</name>
<dbReference type="EMBL" id="JBANAX010000638">
    <property type="protein sequence ID" value="KAL1199598.1"/>
    <property type="molecule type" value="Genomic_DNA"/>
</dbReference>
<dbReference type="SUPFAM" id="SSF52200">
    <property type="entry name" value="Toll/Interleukin receptor TIR domain"/>
    <property type="match status" value="1"/>
</dbReference>
<evidence type="ECO:0000259" key="9">
    <source>
        <dbReference type="PROSITE" id="PS50104"/>
    </source>
</evidence>
<keyword evidence="5" id="KW-0611">Plant defense</keyword>
<protein>
    <recommendedName>
        <fullName evidence="1">ADP-ribosyl cyclase/cyclic ADP-ribose hydrolase</fullName>
        <ecNumber evidence="1">3.2.2.6</ecNumber>
    </recommendedName>
</protein>
<dbReference type="AlphaFoldDB" id="A0ABD0ZYZ9"/>
<dbReference type="SUPFAM" id="SSF46785">
    <property type="entry name" value="Winged helix' DNA-binding domain"/>
    <property type="match status" value="1"/>
</dbReference>
<dbReference type="InterPro" id="IPR042197">
    <property type="entry name" value="Apaf_helical"/>
</dbReference>
<feature type="region of interest" description="Disordered" evidence="8">
    <location>
        <begin position="1145"/>
        <end position="1170"/>
    </location>
</feature>
<evidence type="ECO:0000256" key="2">
    <source>
        <dbReference type="ARBA" id="ARBA00022614"/>
    </source>
</evidence>
<dbReference type="PANTHER" id="PTHR11017:SF333">
    <property type="entry name" value="ADP-RIBOSYL CYCLASE_CYCLIC ADP-RIBOSE HYDROLASE-RELATED"/>
    <property type="match status" value="1"/>
</dbReference>
<feature type="domain" description="TIR" evidence="9">
    <location>
        <begin position="27"/>
        <end position="191"/>
    </location>
</feature>
<evidence type="ECO:0000256" key="8">
    <source>
        <dbReference type="SAM" id="MobiDB-lite"/>
    </source>
</evidence>
<keyword evidence="6" id="KW-0520">NAD</keyword>
<dbReference type="FunFam" id="3.40.50.300:FF:001002">
    <property type="entry name" value="Disease resistance protein (TIR-NBS-LRR class)"/>
    <property type="match status" value="1"/>
</dbReference>
<keyword evidence="4" id="KW-0378">Hydrolase</keyword>
<evidence type="ECO:0000313" key="11">
    <source>
        <dbReference type="Proteomes" id="UP001558713"/>
    </source>
</evidence>
<gene>
    <name evidence="10" type="ORF">V5N11_019363</name>
</gene>
<dbReference type="PROSITE" id="PS50104">
    <property type="entry name" value="TIR"/>
    <property type="match status" value="1"/>
</dbReference>
<dbReference type="Gene3D" id="1.10.8.430">
    <property type="entry name" value="Helical domain of apoptotic protease-activating factors"/>
    <property type="match status" value="1"/>
</dbReference>
<dbReference type="Gene3D" id="3.40.50.300">
    <property type="entry name" value="P-loop containing nucleotide triphosphate hydrolases"/>
    <property type="match status" value="1"/>
</dbReference>